<evidence type="ECO:0000259" key="13">
    <source>
        <dbReference type="Pfam" id="PF00852"/>
    </source>
</evidence>
<feature type="domain" description="Fucosyltransferase C-terminal" evidence="13">
    <location>
        <begin position="191"/>
        <end position="371"/>
    </location>
</feature>
<keyword evidence="11" id="KW-0325">Glycoprotein</keyword>
<dbReference type="PANTHER" id="PTHR48438">
    <property type="entry name" value="ALPHA-(1,3)-FUCOSYLTRANSFERASE C-RELATED"/>
    <property type="match status" value="1"/>
</dbReference>
<evidence type="ECO:0000256" key="11">
    <source>
        <dbReference type="ARBA" id="ARBA00023180"/>
    </source>
</evidence>
<evidence type="ECO:0000313" key="14">
    <source>
        <dbReference type="Proteomes" id="UP001165740"/>
    </source>
</evidence>
<evidence type="ECO:0000256" key="8">
    <source>
        <dbReference type="ARBA" id="ARBA00022989"/>
    </source>
</evidence>
<dbReference type="OrthoDB" id="6085082at2759"/>
<dbReference type="EC" id="2.4.1.-" evidence="12"/>
<comment type="subcellular location">
    <subcellularLocation>
        <location evidence="1">Golgi apparatus membrane</location>
        <topology evidence="1">Single-pass type II membrane protein</topology>
    </subcellularLocation>
    <subcellularLocation>
        <location evidence="12">Golgi apparatus</location>
        <location evidence="12">Golgi stack membrane</location>
        <topology evidence="12">Single-pass type II membrane protein</topology>
    </subcellularLocation>
</comment>
<dbReference type="Pfam" id="PF00852">
    <property type="entry name" value="Glyco_transf_10"/>
    <property type="match status" value="1"/>
</dbReference>
<evidence type="ECO:0000256" key="6">
    <source>
        <dbReference type="ARBA" id="ARBA00022692"/>
    </source>
</evidence>
<feature type="transmembrane region" description="Helical" evidence="12">
    <location>
        <begin position="12"/>
        <end position="33"/>
    </location>
</feature>
<accession>A0A9W3AU98</accession>
<keyword evidence="10 12" id="KW-0472">Membrane</keyword>
<dbReference type="GeneID" id="106070692"/>
<dbReference type="InterPro" id="IPR055270">
    <property type="entry name" value="Glyco_tran_10_C"/>
</dbReference>
<keyword evidence="9 12" id="KW-0333">Golgi apparatus</keyword>
<comment type="similarity">
    <text evidence="3 12">Belongs to the glycosyltransferase 10 family.</text>
</comment>
<evidence type="ECO:0000256" key="7">
    <source>
        <dbReference type="ARBA" id="ARBA00022968"/>
    </source>
</evidence>
<gene>
    <name evidence="15" type="primary">LOC106070692</name>
</gene>
<dbReference type="OMA" id="LINAGRM"/>
<dbReference type="SUPFAM" id="SSF53756">
    <property type="entry name" value="UDP-Glycosyltransferase/glycogen phosphorylase"/>
    <property type="match status" value="1"/>
</dbReference>
<dbReference type="Proteomes" id="UP001165740">
    <property type="component" value="Chromosome 7"/>
</dbReference>
<evidence type="ECO:0000256" key="10">
    <source>
        <dbReference type="ARBA" id="ARBA00023136"/>
    </source>
</evidence>
<evidence type="ECO:0000256" key="3">
    <source>
        <dbReference type="ARBA" id="ARBA00008919"/>
    </source>
</evidence>
<organism evidence="14 15">
    <name type="scientific">Biomphalaria glabrata</name>
    <name type="common">Bloodfluke planorb</name>
    <name type="synonym">Freshwater snail</name>
    <dbReference type="NCBI Taxonomy" id="6526"/>
    <lineage>
        <taxon>Eukaryota</taxon>
        <taxon>Metazoa</taxon>
        <taxon>Spiralia</taxon>
        <taxon>Lophotrochozoa</taxon>
        <taxon>Mollusca</taxon>
        <taxon>Gastropoda</taxon>
        <taxon>Heterobranchia</taxon>
        <taxon>Euthyneura</taxon>
        <taxon>Panpulmonata</taxon>
        <taxon>Hygrophila</taxon>
        <taxon>Lymnaeoidea</taxon>
        <taxon>Planorbidae</taxon>
        <taxon>Biomphalaria</taxon>
    </lineage>
</organism>
<dbReference type="GO" id="GO:0032580">
    <property type="term" value="C:Golgi cisterna membrane"/>
    <property type="evidence" value="ECO:0007669"/>
    <property type="project" value="UniProtKB-SubCell"/>
</dbReference>
<reference evidence="15" key="1">
    <citation type="submission" date="2025-08" db="UniProtKB">
        <authorList>
            <consortium name="RefSeq"/>
        </authorList>
    </citation>
    <scope>IDENTIFICATION</scope>
</reference>
<dbReference type="AlphaFoldDB" id="A0A9W3AU98"/>
<keyword evidence="6 12" id="KW-0812">Transmembrane</keyword>
<keyword evidence="8 12" id="KW-1133">Transmembrane helix</keyword>
<keyword evidence="7" id="KW-0735">Signal-anchor</keyword>
<dbReference type="RefSeq" id="XP_055890812.1">
    <property type="nucleotide sequence ID" value="XM_056034837.1"/>
</dbReference>
<keyword evidence="14" id="KW-1185">Reference proteome</keyword>
<evidence type="ECO:0000256" key="12">
    <source>
        <dbReference type="RuleBase" id="RU003832"/>
    </source>
</evidence>
<dbReference type="InterPro" id="IPR001503">
    <property type="entry name" value="Glyco_trans_10"/>
</dbReference>
<evidence type="ECO:0000256" key="2">
    <source>
        <dbReference type="ARBA" id="ARBA00004922"/>
    </source>
</evidence>
<dbReference type="GO" id="GO:0008417">
    <property type="term" value="F:fucosyltransferase activity"/>
    <property type="evidence" value="ECO:0007669"/>
    <property type="project" value="InterPro"/>
</dbReference>
<keyword evidence="4 12" id="KW-0328">Glycosyltransferase</keyword>
<protein>
    <recommendedName>
        <fullName evidence="12">Fucosyltransferase</fullName>
        <ecNumber evidence="12">2.4.1.-</ecNumber>
    </recommendedName>
</protein>
<dbReference type="Gene3D" id="3.40.50.11660">
    <property type="entry name" value="Glycosyl transferase family 10, C-terminal domain"/>
    <property type="match status" value="1"/>
</dbReference>
<dbReference type="FunFam" id="3.40.50.11660:FF:000002">
    <property type="entry name" value="Alpha-(1,3)-fucosyltransferase"/>
    <property type="match status" value="1"/>
</dbReference>
<evidence type="ECO:0000256" key="9">
    <source>
        <dbReference type="ARBA" id="ARBA00023034"/>
    </source>
</evidence>
<evidence type="ECO:0000256" key="5">
    <source>
        <dbReference type="ARBA" id="ARBA00022679"/>
    </source>
</evidence>
<comment type="pathway">
    <text evidence="2">Protein modification; protein glycosylation.</text>
</comment>
<dbReference type="InterPro" id="IPR038577">
    <property type="entry name" value="GT10-like_C_sf"/>
</dbReference>
<proteinExistence type="inferred from homology"/>
<dbReference type="PANTHER" id="PTHR48438:SF1">
    <property type="entry name" value="ALPHA-(1,3)-FUCOSYLTRANSFERASE C-RELATED"/>
    <property type="match status" value="1"/>
</dbReference>
<evidence type="ECO:0000256" key="1">
    <source>
        <dbReference type="ARBA" id="ARBA00004323"/>
    </source>
</evidence>
<name>A0A9W3AU98_BIOGL</name>
<sequence length="385" mass="45208">MIFNKVRIKRLHFCLVYLVTLQVIVLVGQRWSLRSQDKRVHNRTTAYQKNESDGLLSAQVSSFNLKFTPYRKIMKIMDYNPRPGNHFRFNFQGCEYDRCAQTSDPSEANLLMINGALLKNVSVPKRPTGQIWLMYTREPLTDKRFLELKRPSLRGQFNWTRTYFNDSTFVSFYGGLRARVPPDKNYDKIYQNKQFDVAWFVSHCNTSSRREDFVRRMASKVNVHIFGKCGNYSCGAKGYDMGGSKDACLNMLSRDYKFYLSFENSFCREYLSEKFFNLFPDTDVIPVVRGGANYTKMLPSGFYINSKDFRSPEHLGNYLHELARDRDKYLTMLKTKTRYEKYQPNDNLSCTLCKAVHTQTPQHSYEDVYTWLTRPDNCWPPDDLG</sequence>
<keyword evidence="5 12" id="KW-0808">Transferase</keyword>
<evidence type="ECO:0000313" key="15">
    <source>
        <dbReference type="RefSeq" id="XP_055890812.1"/>
    </source>
</evidence>
<dbReference type="GO" id="GO:0000139">
    <property type="term" value="C:Golgi membrane"/>
    <property type="evidence" value="ECO:0007669"/>
    <property type="project" value="UniProtKB-SubCell"/>
</dbReference>
<evidence type="ECO:0000256" key="4">
    <source>
        <dbReference type="ARBA" id="ARBA00022676"/>
    </source>
</evidence>